<gene>
    <name evidence="5" type="primary">mtrR_4</name>
    <name evidence="5" type="ORF">GALL_259260</name>
</gene>
<keyword evidence="3" id="KW-0804">Transcription</keyword>
<dbReference type="GO" id="GO:0003700">
    <property type="term" value="F:DNA-binding transcription factor activity"/>
    <property type="evidence" value="ECO:0007669"/>
    <property type="project" value="TreeGrafter"/>
</dbReference>
<sequence>MAADTRRRSDTRTEIQRIALSRFTQDGYDKTSLREIAEDLGVTKAALYYHFRTKEEILESVVTDVGQSIEDLLTWVRSEPSTRERRVEMLRRLAALTRGGVGDMMRCVQQNEVALAALPRTVELVHQYKDDLWRACTPPDATLEDRLRARVAIMTIMIANRGTADLGGTDQERTETALRIASDVMP</sequence>
<evidence type="ECO:0000259" key="4">
    <source>
        <dbReference type="PROSITE" id="PS50977"/>
    </source>
</evidence>
<dbReference type="PANTHER" id="PTHR30055:SF234">
    <property type="entry name" value="HTH-TYPE TRANSCRIPTIONAL REGULATOR BETI"/>
    <property type="match status" value="1"/>
</dbReference>
<evidence type="ECO:0000256" key="2">
    <source>
        <dbReference type="ARBA" id="ARBA00023125"/>
    </source>
</evidence>
<dbReference type="Gene3D" id="1.10.357.10">
    <property type="entry name" value="Tetracycline Repressor, domain 2"/>
    <property type="match status" value="1"/>
</dbReference>
<evidence type="ECO:0000256" key="3">
    <source>
        <dbReference type="ARBA" id="ARBA00023163"/>
    </source>
</evidence>
<evidence type="ECO:0000256" key="1">
    <source>
        <dbReference type="ARBA" id="ARBA00023015"/>
    </source>
</evidence>
<organism evidence="5">
    <name type="scientific">mine drainage metagenome</name>
    <dbReference type="NCBI Taxonomy" id="410659"/>
    <lineage>
        <taxon>unclassified sequences</taxon>
        <taxon>metagenomes</taxon>
        <taxon>ecological metagenomes</taxon>
    </lineage>
</organism>
<dbReference type="InterPro" id="IPR009057">
    <property type="entry name" value="Homeodomain-like_sf"/>
</dbReference>
<evidence type="ECO:0000313" key="5">
    <source>
        <dbReference type="EMBL" id="OIQ92170.1"/>
    </source>
</evidence>
<protein>
    <submittedName>
        <fullName evidence="5">HTH-type transcriptional regulator MtrR</fullName>
    </submittedName>
</protein>
<keyword evidence="2" id="KW-0238">DNA-binding</keyword>
<dbReference type="AlphaFoldDB" id="A0A1J5RA02"/>
<dbReference type="Pfam" id="PF00440">
    <property type="entry name" value="TetR_N"/>
    <property type="match status" value="1"/>
</dbReference>
<keyword evidence="1" id="KW-0805">Transcription regulation</keyword>
<dbReference type="SUPFAM" id="SSF46689">
    <property type="entry name" value="Homeodomain-like"/>
    <property type="match status" value="1"/>
</dbReference>
<dbReference type="PRINTS" id="PR00455">
    <property type="entry name" value="HTHTETR"/>
</dbReference>
<feature type="domain" description="HTH tetR-type" evidence="4">
    <location>
        <begin position="9"/>
        <end position="69"/>
    </location>
</feature>
<proteinExistence type="predicted"/>
<comment type="caution">
    <text evidence="5">The sequence shown here is derived from an EMBL/GenBank/DDBJ whole genome shotgun (WGS) entry which is preliminary data.</text>
</comment>
<dbReference type="InterPro" id="IPR023772">
    <property type="entry name" value="DNA-bd_HTH_TetR-type_CS"/>
</dbReference>
<dbReference type="InterPro" id="IPR050109">
    <property type="entry name" value="HTH-type_TetR-like_transc_reg"/>
</dbReference>
<dbReference type="GO" id="GO:0000976">
    <property type="term" value="F:transcription cis-regulatory region binding"/>
    <property type="evidence" value="ECO:0007669"/>
    <property type="project" value="TreeGrafter"/>
</dbReference>
<reference evidence="5" key="1">
    <citation type="submission" date="2016-10" db="EMBL/GenBank/DDBJ databases">
        <title>Sequence of Gallionella enrichment culture.</title>
        <authorList>
            <person name="Poehlein A."/>
            <person name="Muehling M."/>
            <person name="Daniel R."/>
        </authorList>
    </citation>
    <scope>NUCLEOTIDE SEQUENCE</scope>
</reference>
<dbReference type="PROSITE" id="PS01081">
    <property type="entry name" value="HTH_TETR_1"/>
    <property type="match status" value="1"/>
</dbReference>
<dbReference type="EMBL" id="MLJW01000239">
    <property type="protein sequence ID" value="OIQ92170.1"/>
    <property type="molecule type" value="Genomic_DNA"/>
</dbReference>
<name>A0A1J5RA02_9ZZZZ</name>
<dbReference type="PROSITE" id="PS50977">
    <property type="entry name" value="HTH_TETR_2"/>
    <property type="match status" value="1"/>
</dbReference>
<dbReference type="InterPro" id="IPR001647">
    <property type="entry name" value="HTH_TetR"/>
</dbReference>
<accession>A0A1J5RA02</accession>
<dbReference type="PANTHER" id="PTHR30055">
    <property type="entry name" value="HTH-TYPE TRANSCRIPTIONAL REGULATOR RUTR"/>
    <property type="match status" value="1"/>
</dbReference>